<protein>
    <submittedName>
        <fullName evidence="2">Uncharacterized protein</fullName>
    </submittedName>
</protein>
<keyword evidence="1" id="KW-0812">Transmembrane</keyword>
<name>A0A3N4JFB6_9PEZI</name>
<organism evidence="2 3">
    <name type="scientific">Choiromyces venosus 120613-1</name>
    <dbReference type="NCBI Taxonomy" id="1336337"/>
    <lineage>
        <taxon>Eukaryota</taxon>
        <taxon>Fungi</taxon>
        <taxon>Dikarya</taxon>
        <taxon>Ascomycota</taxon>
        <taxon>Pezizomycotina</taxon>
        <taxon>Pezizomycetes</taxon>
        <taxon>Pezizales</taxon>
        <taxon>Tuberaceae</taxon>
        <taxon>Choiromyces</taxon>
    </lineage>
</organism>
<gene>
    <name evidence="2" type="ORF">L873DRAFT_1302990</name>
</gene>
<keyword evidence="1" id="KW-1133">Transmembrane helix</keyword>
<keyword evidence="1" id="KW-0472">Membrane</keyword>
<dbReference type="EMBL" id="ML120423">
    <property type="protein sequence ID" value="RPA95658.1"/>
    <property type="molecule type" value="Genomic_DNA"/>
</dbReference>
<keyword evidence="3" id="KW-1185">Reference proteome</keyword>
<sequence>MICPNPLLFIHTLDKESIIVIIEKIFMHLITLVFMQTTYIITGVISPMNYSFIFWRGICYSRMICIPNSVCLYPVFPN</sequence>
<evidence type="ECO:0000313" key="3">
    <source>
        <dbReference type="Proteomes" id="UP000276215"/>
    </source>
</evidence>
<dbReference type="AlphaFoldDB" id="A0A3N4JFB6"/>
<evidence type="ECO:0000256" key="1">
    <source>
        <dbReference type="SAM" id="Phobius"/>
    </source>
</evidence>
<dbReference type="Proteomes" id="UP000276215">
    <property type="component" value="Unassembled WGS sequence"/>
</dbReference>
<proteinExistence type="predicted"/>
<evidence type="ECO:0000313" key="2">
    <source>
        <dbReference type="EMBL" id="RPA95658.1"/>
    </source>
</evidence>
<reference evidence="2 3" key="1">
    <citation type="journal article" date="2018" name="Nat. Ecol. Evol.">
        <title>Pezizomycetes genomes reveal the molecular basis of ectomycorrhizal truffle lifestyle.</title>
        <authorList>
            <person name="Murat C."/>
            <person name="Payen T."/>
            <person name="Noel B."/>
            <person name="Kuo A."/>
            <person name="Morin E."/>
            <person name="Chen J."/>
            <person name="Kohler A."/>
            <person name="Krizsan K."/>
            <person name="Balestrini R."/>
            <person name="Da Silva C."/>
            <person name="Montanini B."/>
            <person name="Hainaut M."/>
            <person name="Levati E."/>
            <person name="Barry K.W."/>
            <person name="Belfiori B."/>
            <person name="Cichocki N."/>
            <person name="Clum A."/>
            <person name="Dockter R.B."/>
            <person name="Fauchery L."/>
            <person name="Guy J."/>
            <person name="Iotti M."/>
            <person name="Le Tacon F."/>
            <person name="Lindquist E.A."/>
            <person name="Lipzen A."/>
            <person name="Malagnac F."/>
            <person name="Mello A."/>
            <person name="Molinier V."/>
            <person name="Miyauchi S."/>
            <person name="Poulain J."/>
            <person name="Riccioni C."/>
            <person name="Rubini A."/>
            <person name="Sitrit Y."/>
            <person name="Splivallo R."/>
            <person name="Traeger S."/>
            <person name="Wang M."/>
            <person name="Zifcakova L."/>
            <person name="Wipf D."/>
            <person name="Zambonelli A."/>
            <person name="Paolocci F."/>
            <person name="Nowrousian M."/>
            <person name="Ottonello S."/>
            <person name="Baldrian P."/>
            <person name="Spatafora J.W."/>
            <person name="Henrissat B."/>
            <person name="Nagy L.G."/>
            <person name="Aury J.M."/>
            <person name="Wincker P."/>
            <person name="Grigoriev I.V."/>
            <person name="Bonfante P."/>
            <person name="Martin F.M."/>
        </authorList>
    </citation>
    <scope>NUCLEOTIDE SEQUENCE [LARGE SCALE GENOMIC DNA]</scope>
    <source>
        <strain evidence="2 3">120613-1</strain>
    </source>
</reference>
<feature type="transmembrane region" description="Helical" evidence="1">
    <location>
        <begin position="25"/>
        <end position="45"/>
    </location>
</feature>
<accession>A0A3N4JFB6</accession>